<evidence type="ECO:0000256" key="5">
    <source>
        <dbReference type="ARBA" id="ARBA00023136"/>
    </source>
</evidence>
<evidence type="ECO:0000313" key="11">
    <source>
        <dbReference type="EMBL" id="CAA3015435.1"/>
    </source>
</evidence>
<feature type="region of interest" description="Disordered" evidence="9">
    <location>
        <begin position="408"/>
        <end position="441"/>
    </location>
</feature>
<dbReference type="InterPro" id="IPR048351">
    <property type="entry name" value="SOK_DIX"/>
</dbReference>
<evidence type="ECO:0000259" key="10">
    <source>
        <dbReference type="Pfam" id="PF06136"/>
    </source>
</evidence>
<evidence type="ECO:0000256" key="8">
    <source>
        <dbReference type="ARBA" id="ARBA00046534"/>
    </source>
</evidence>
<evidence type="ECO:0000256" key="4">
    <source>
        <dbReference type="ARBA" id="ARBA00022618"/>
    </source>
</evidence>
<dbReference type="PIRSF" id="PIRSF031043">
    <property type="entry name" value="UCP031043"/>
    <property type="match status" value="1"/>
</dbReference>
<dbReference type="GO" id="GO:0090708">
    <property type="term" value="P:specification of plant organ axis polarity"/>
    <property type="evidence" value="ECO:0007669"/>
    <property type="project" value="UniProtKB-ARBA"/>
</dbReference>
<comment type="subcellular location">
    <subcellularLocation>
        <location evidence="1">Cell membrane</location>
        <topology evidence="1">Peripheral membrane protein</topology>
        <orientation evidence="1">Cytoplasmic side</orientation>
    </subcellularLocation>
</comment>
<feature type="domain" description="SOSEKI DIX-like" evidence="10">
    <location>
        <begin position="41"/>
        <end position="129"/>
    </location>
</feature>
<dbReference type="Gramene" id="OE9A071370T1">
    <property type="protein sequence ID" value="OE9A071370C1"/>
    <property type="gene ID" value="OE9A071370"/>
</dbReference>
<feature type="region of interest" description="Disordered" evidence="9">
    <location>
        <begin position="457"/>
        <end position="527"/>
    </location>
</feature>
<dbReference type="GO" id="GO:2000067">
    <property type="term" value="P:regulation of root morphogenesis"/>
    <property type="evidence" value="ECO:0007669"/>
    <property type="project" value="UniProtKB-ARBA"/>
</dbReference>
<feature type="compositionally biased region" description="Basic and acidic residues" evidence="9">
    <location>
        <begin position="505"/>
        <end position="527"/>
    </location>
</feature>
<dbReference type="Pfam" id="PF06136">
    <property type="entry name" value="SOK"/>
    <property type="match status" value="1"/>
</dbReference>
<feature type="region of interest" description="Disordered" evidence="9">
    <location>
        <begin position="221"/>
        <end position="264"/>
    </location>
</feature>
<comment type="caution">
    <text evidence="11">The sequence shown here is derived from an EMBL/GenBank/DDBJ whole genome shotgun (WGS) entry which is preliminary data.</text>
</comment>
<dbReference type="Proteomes" id="UP000594638">
    <property type="component" value="Unassembled WGS sequence"/>
</dbReference>
<evidence type="ECO:0000256" key="7">
    <source>
        <dbReference type="ARBA" id="ARBA00024211"/>
    </source>
</evidence>
<evidence type="ECO:0000256" key="2">
    <source>
        <dbReference type="ARBA" id="ARBA00022473"/>
    </source>
</evidence>
<evidence type="ECO:0000256" key="1">
    <source>
        <dbReference type="ARBA" id="ARBA00004413"/>
    </source>
</evidence>
<dbReference type="EMBL" id="CACTIH010007551">
    <property type="protein sequence ID" value="CAA3015435.1"/>
    <property type="molecule type" value="Genomic_DNA"/>
</dbReference>
<dbReference type="InterPro" id="IPR010369">
    <property type="entry name" value="SOK"/>
</dbReference>
<dbReference type="PANTHER" id="PTHR31083">
    <property type="entry name" value="UPSTREAM OF FLC PROTEIN (DUF966)"/>
    <property type="match status" value="1"/>
</dbReference>
<comment type="similarity">
    <text evidence="7">Belongs to the SOSEKI family.</text>
</comment>
<proteinExistence type="inferred from homology"/>
<evidence type="ECO:0000313" key="12">
    <source>
        <dbReference type="Proteomes" id="UP000594638"/>
    </source>
</evidence>
<keyword evidence="3" id="KW-1003">Cell membrane</keyword>
<keyword evidence="12" id="KW-1185">Reference proteome</keyword>
<dbReference type="GO" id="GO:0051302">
    <property type="term" value="P:regulation of cell division"/>
    <property type="evidence" value="ECO:0007669"/>
    <property type="project" value="UniProtKB-ARBA"/>
</dbReference>
<sequence>MEGRMNKYSQVSPERAKVWTAKSPKYNYNHHYNRQQNTGKVPVVYYLSRNRQLEPPHFMEVPLSSPDGLFLRDVIERLNILRGRGMASVYSWSCKRSYKNGFVWHDLCEDDLILPAHGNEYVLKGSELFEESNSGRFSPVIVQNPKTLPELPSCGSQDESSSSSSLNGKTMKNFQDDEQSPPVYRPGSSAVSPESIIGKNSCWNGPLSLTQYKIYKSDGLTDASTQTEENSSRAVRTQDTRTRGVSTEGGSFEPESGKTPQNEVRRMKETSEICRDLVSPPPSTSSASSSSGRINTLESLISSDARKFSSFRILEEEEFRMSSSTKFKPSNMLMQLISCGSISVKNHSFDLIPTYKPKFSYSKFASPLFSTSSMVGEPDYLMENPRLMGMKLEDKEYFSTSLVETSMPEESVPALKRSSSYNAGRATKEIDSVEEKEEASSTRLKCIPRSIRATLSKQPKCESMRSPVSEGPRISSDRVESSRTIIPDTPDCRSKRTTEPLLGEKQSRKQDSSRDNDDENVIKIEES</sequence>
<keyword evidence="6" id="KW-0131">Cell cycle</keyword>
<dbReference type="OrthoDB" id="1280899at2759"/>
<dbReference type="GO" id="GO:0051301">
    <property type="term" value="P:cell division"/>
    <property type="evidence" value="ECO:0007669"/>
    <property type="project" value="UniProtKB-KW"/>
</dbReference>
<keyword evidence="4" id="KW-0132">Cell division</keyword>
<evidence type="ECO:0000256" key="9">
    <source>
        <dbReference type="SAM" id="MobiDB-lite"/>
    </source>
</evidence>
<dbReference type="GO" id="GO:0005886">
    <property type="term" value="C:plasma membrane"/>
    <property type="evidence" value="ECO:0007669"/>
    <property type="project" value="UniProtKB-SubCell"/>
</dbReference>
<evidence type="ECO:0000256" key="3">
    <source>
        <dbReference type="ARBA" id="ARBA00022475"/>
    </source>
</evidence>
<comment type="subunit">
    <text evidence="8">Homodimer. Forms long polymer filaments with other SOKs proteins polymers (e.g. SOK1, SOK2, SOK3 and SOK4) crucial for polar localization and biological activity. Binds to ANGUSTIFOLIA (AN).</text>
</comment>
<name>A0A8S0U8G4_OLEEU</name>
<gene>
    <name evidence="11" type="ORF">OLEA9_A071370</name>
</gene>
<dbReference type="GO" id="GO:0051258">
    <property type="term" value="P:protein polymerization"/>
    <property type="evidence" value="ECO:0007669"/>
    <property type="project" value="UniProtKB-ARBA"/>
</dbReference>
<dbReference type="PANTHER" id="PTHR31083:SF6">
    <property type="entry name" value="PROTEIN SOSEKI 3"/>
    <property type="match status" value="1"/>
</dbReference>
<evidence type="ECO:0000256" key="6">
    <source>
        <dbReference type="ARBA" id="ARBA00023306"/>
    </source>
</evidence>
<protein>
    <recommendedName>
        <fullName evidence="10">SOSEKI DIX-like domain-containing protein</fullName>
    </recommendedName>
</protein>
<feature type="region of interest" description="Disordered" evidence="9">
    <location>
        <begin position="148"/>
        <end position="196"/>
    </location>
</feature>
<reference evidence="11 12" key="1">
    <citation type="submission" date="2019-12" db="EMBL/GenBank/DDBJ databases">
        <authorList>
            <person name="Alioto T."/>
            <person name="Alioto T."/>
            <person name="Gomez Garrido J."/>
        </authorList>
    </citation>
    <scope>NUCLEOTIDE SEQUENCE [LARGE SCALE GENOMIC DNA]</scope>
</reference>
<organism evidence="11 12">
    <name type="scientific">Olea europaea subsp. europaea</name>
    <dbReference type="NCBI Taxonomy" id="158383"/>
    <lineage>
        <taxon>Eukaryota</taxon>
        <taxon>Viridiplantae</taxon>
        <taxon>Streptophyta</taxon>
        <taxon>Embryophyta</taxon>
        <taxon>Tracheophyta</taxon>
        <taxon>Spermatophyta</taxon>
        <taxon>Magnoliopsida</taxon>
        <taxon>eudicotyledons</taxon>
        <taxon>Gunneridae</taxon>
        <taxon>Pentapetalae</taxon>
        <taxon>asterids</taxon>
        <taxon>lamiids</taxon>
        <taxon>Lamiales</taxon>
        <taxon>Oleaceae</taxon>
        <taxon>Oleeae</taxon>
        <taxon>Olea</taxon>
    </lineage>
</organism>
<feature type="compositionally biased region" description="Polar residues" evidence="9">
    <location>
        <begin position="222"/>
        <end position="235"/>
    </location>
</feature>
<keyword evidence="2" id="KW-0217">Developmental protein</keyword>
<keyword evidence="5" id="KW-0472">Membrane</keyword>
<accession>A0A8S0U8G4</accession>
<dbReference type="AlphaFoldDB" id="A0A8S0U8G4"/>
<dbReference type="InterPro" id="IPR021182">
    <property type="entry name" value="SOK_magnoliopsida"/>
</dbReference>